<keyword evidence="1" id="KW-0812">Transmembrane</keyword>
<dbReference type="PANTHER" id="PTHR35395">
    <property type="entry name" value="DUF6536 DOMAIN-CONTAINING PROTEIN"/>
    <property type="match status" value="1"/>
</dbReference>
<organism evidence="3 4">
    <name type="scientific">Seiridium unicorne</name>
    <dbReference type="NCBI Taxonomy" id="138068"/>
    <lineage>
        <taxon>Eukaryota</taxon>
        <taxon>Fungi</taxon>
        <taxon>Dikarya</taxon>
        <taxon>Ascomycota</taxon>
        <taxon>Pezizomycotina</taxon>
        <taxon>Sordariomycetes</taxon>
        <taxon>Xylariomycetidae</taxon>
        <taxon>Amphisphaeriales</taxon>
        <taxon>Sporocadaceae</taxon>
        <taxon>Seiridium</taxon>
    </lineage>
</organism>
<sequence>MDRLRPSHSLGNHHRYSGWRRAAHVNSVILIVLTALLLSCLIASITETGSVTVSLFFFEGGCDGGSATQTNVALHLLLNIVSTAVFASSNFFMQVLNSPSREEVDRAHATGSYLGIGVPSMRNAFRVGRFKTVGWIFLLLSSIPMHLLFNSMIFQTDQRTGDFYLTIASETFLEGDKYYAPGASLAPGGLLFGDDLPDDFHEHHGTLGYGAQQNKTEYVSNTSDTWRNISAAAADGGGWEKLSINDCLNSYVFCDGLKEYVDVILVVNQTDSWVRNSVWNTTGFSTDFWDPLVPAEQPNSLWFSAQCHMIAKFDDKQGTVCGSDCFSALEAKSIWDIDISDMTPEDNVWPIHFFSDVMEYVNRSHSDSWSSESNHFFSLNPGFADLSVDYCLAQPSERVCHVGLSNVLLLAITVCVFLKTVTAVVITVVLGRRNQPPLVTLGDAIESFIQRPDQCTLKFCTIGQREVRRARDYPSERLVPEPRLWRSDIHRRWGAVPSSVWASTYLLFFISIGIVAIFLPISMRYRGISGTFTESDTNSFVTVIQFTFIGGVLAANSPQLLLSFCYLAYNNLFTRLQMAKEWSEFSLGYRPLRVTDPKWVHLNFTCRFWKMLINRRGEQYATYRLQLPYKYSIPLIACSIFLHWLLSNTVYLFVSEGGYYASTNTEYSDPSLPSNTATLMGFSVKALLVMLIVSLVLVLIPIVLSFMRLPSGTVLVGSNSFAISAACHVSSVSGAADVSCPDISGNPAPSGRGTLSSKYSPLEDISYDNEQATEQTAQFRLADPKNRSNSIEMQRLINNQTSSQSLRTQHSNNQLTQEELFVHVSRSKLRWGVVKMPAGFYAQFQGLGQYEHLSFGVEEDAVEPPVPGKYYV</sequence>
<protein>
    <recommendedName>
        <fullName evidence="2">DUF6536 domain-containing protein</fullName>
    </recommendedName>
</protein>
<evidence type="ECO:0000256" key="1">
    <source>
        <dbReference type="SAM" id="Phobius"/>
    </source>
</evidence>
<evidence type="ECO:0000313" key="4">
    <source>
        <dbReference type="Proteomes" id="UP001408356"/>
    </source>
</evidence>
<feature type="domain" description="DUF6536" evidence="2">
    <location>
        <begin position="19"/>
        <end position="173"/>
    </location>
</feature>
<dbReference type="Pfam" id="PF20163">
    <property type="entry name" value="DUF6536"/>
    <property type="match status" value="1"/>
</dbReference>
<feature type="transmembrane region" description="Helical" evidence="1">
    <location>
        <begin position="543"/>
        <end position="569"/>
    </location>
</feature>
<dbReference type="InterPro" id="IPR046623">
    <property type="entry name" value="DUF6536"/>
</dbReference>
<reference evidence="3 4" key="1">
    <citation type="journal article" date="2024" name="J. Plant Pathol.">
        <title>Sequence and assembly of the genome of Seiridium unicorne, isolate CBS 538.82, causal agent of cypress canker disease.</title>
        <authorList>
            <person name="Scali E."/>
            <person name="Rocca G.D."/>
            <person name="Danti R."/>
            <person name="Garbelotto M."/>
            <person name="Barberini S."/>
            <person name="Baroncelli R."/>
            <person name="Emiliani G."/>
        </authorList>
    </citation>
    <scope>NUCLEOTIDE SEQUENCE [LARGE SCALE GENOMIC DNA]</scope>
    <source>
        <strain evidence="3 4">BM-138-508</strain>
    </source>
</reference>
<keyword evidence="1" id="KW-1133">Transmembrane helix</keyword>
<feature type="transmembrane region" description="Helical" evidence="1">
    <location>
        <begin position="21"/>
        <end position="45"/>
    </location>
</feature>
<feature type="transmembrane region" description="Helical" evidence="1">
    <location>
        <begin position="130"/>
        <end position="149"/>
    </location>
</feature>
<keyword evidence="4" id="KW-1185">Reference proteome</keyword>
<dbReference type="PANTHER" id="PTHR35395:SF1">
    <property type="entry name" value="DUF6536 DOMAIN-CONTAINING PROTEIN"/>
    <property type="match status" value="1"/>
</dbReference>
<evidence type="ECO:0000259" key="2">
    <source>
        <dbReference type="Pfam" id="PF20163"/>
    </source>
</evidence>
<feature type="transmembrane region" description="Helical" evidence="1">
    <location>
        <begin position="500"/>
        <end position="523"/>
    </location>
</feature>
<feature type="transmembrane region" description="Helical" evidence="1">
    <location>
        <begin position="407"/>
        <end position="430"/>
    </location>
</feature>
<dbReference type="EMBL" id="JARVKF010000223">
    <property type="protein sequence ID" value="KAK9420702.1"/>
    <property type="molecule type" value="Genomic_DNA"/>
</dbReference>
<name>A0ABR2V1I2_9PEZI</name>
<dbReference type="Proteomes" id="UP001408356">
    <property type="component" value="Unassembled WGS sequence"/>
</dbReference>
<proteinExistence type="predicted"/>
<keyword evidence="1" id="KW-0472">Membrane</keyword>
<feature type="transmembrane region" description="Helical" evidence="1">
    <location>
        <begin position="73"/>
        <end position="93"/>
    </location>
</feature>
<evidence type="ECO:0000313" key="3">
    <source>
        <dbReference type="EMBL" id="KAK9420702.1"/>
    </source>
</evidence>
<gene>
    <name evidence="3" type="ORF">SUNI508_00793</name>
</gene>
<comment type="caution">
    <text evidence="3">The sequence shown here is derived from an EMBL/GenBank/DDBJ whole genome shotgun (WGS) entry which is preliminary data.</text>
</comment>
<accession>A0ABR2V1I2</accession>
<feature type="transmembrane region" description="Helical" evidence="1">
    <location>
        <begin position="682"/>
        <end position="704"/>
    </location>
</feature>
<feature type="transmembrane region" description="Helical" evidence="1">
    <location>
        <begin position="633"/>
        <end position="654"/>
    </location>
</feature>